<feature type="binding site" evidence="14">
    <location>
        <position position="284"/>
    </location>
    <ligand>
        <name>S-adenosyl-L-methionine</name>
        <dbReference type="ChEBI" id="CHEBI:59789"/>
    </ligand>
</feature>
<dbReference type="InterPro" id="IPR018314">
    <property type="entry name" value="RsmB/NOL1/NOP2-like_CS"/>
</dbReference>
<organism evidence="16 17">
    <name type="scientific">Heliorestis convoluta</name>
    <dbReference type="NCBI Taxonomy" id="356322"/>
    <lineage>
        <taxon>Bacteria</taxon>
        <taxon>Bacillati</taxon>
        <taxon>Bacillota</taxon>
        <taxon>Clostridia</taxon>
        <taxon>Eubacteriales</taxon>
        <taxon>Heliobacteriaceae</taxon>
        <taxon>Heliorestis</taxon>
    </lineage>
</organism>
<dbReference type="InterPro" id="IPR023267">
    <property type="entry name" value="RCMT"/>
</dbReference>
<comment type="function">
    <text evidence="1">Specifically methylates the cytosine at position 967 (m5C967) of 16S rRNA.</text>
</comment>
<comment type="subcellular location">
    <subcellularLocation>
        <location evidence="2">Cytoplasm</location>
    </subcellularLocation>
</comment>
<evidence type="ECO:0000256" key="5">
    <source>
        <dbReference type="ARBA" id="ARBA00022490"/>
    </source>
</evidence>
<keyword evidence="17" id="KW-1185">Reference proteome</keyword>
<evidence type="ECO:0000256" key="12">
    <source>
        <dbReference type="ARBA" id="ARBA00031088"/>
    </source>
</evidence>
<dbReference type="GO" id="GO:0008649">
    <property type="term" value="F:rRNA methyltransferase activity"/>
    <property type="evidence" value="ECO:0007669"/>
    <property type="project" value="InterPro"/>
</dbReference>
<keyword evidence="10 14" id="KW-0694">RNA-binding</keyword>
<dbReference type="InterPro" id="IPR006027">
    <property type="entry name" value="NusB_RsmB_TIM44"/>
</dbReference>
<name>A0A5Q2N0W5_9FIRM</name>
<dbReference type="NCBIfam" id="TIGR00563">
    <property type="entry name" value="rsmB"/>
    <property type="match status" value="1"/>
</dbReference>
<dbReference type="Gene3D" id="1.10.940.10">
    <property type="entry name" value="NusB-like"/>
    <property type="match status" value="1"/>
</dbReference>
<dbReference type="Proteomes" id="UP000366051">
    <property type="component" value="Chromosome"/>
</dbReference>
<accession>A0A5Q2N0W5</accession>
<evidence type="ECO:0000313" key="16">
    <source>
        <dbReference type="EMBL" id="QGG47981.1"/>
    </source>
</evidence>
<dbReference type="InterPro" id="IPR035926">
    <property type="entry name" value="NusB-like_sf"/>
</dbReference>
<dbReference type="InterPro" id="IPR054728">
    <property type="entry name" value="RsmB-like_ferredoxin"/>
</dbReference>
<dbReference type="GO" id="GO:0003723">
    <property type="term" value="F:RNA binding"/>
    <property type="evidence" value="ECO:0007669"/>
    <property type="project" value="UniProtKB-UniRule"/>
</dbReference>
<feature type="active site" description="Nucleophile" evidence="14">
    <location>
        <position position="382"/>
    </location>
</feature>
<comment type="catalytic activity">
    <reaction evidence="13">
        <text>cytidine(967) in 16S rRNA + S-adenosyl-L-methionine = 5-methylcytidine(967) in 16S rRNA + S-adenosyl-L-homocysteine + H(+)</text>
        <dbReference type="Rhea" id="RHEA:42748"/>
        <dbReference type="Rhea" id="RHEA-COMP:10219"/>
        <dbReference type="Rhea" id="RHEA-COMP:10220"/>
        <dbReference type="ChEBI" id="CHEBI:15378"/>
        <dbReference type="ChEBI" id="CHEBI:57856"/>
        <dbReference type="ChEBI" id="CHEBI:59789"/>
        <dbReference type="ChEBI" id="CHEBI:74483"/>
        <dbReference type="ChEBI" id="CHEBI:82748"/>
        <dbReference type="EC" id="2.1.1.176"/>
    </reaction>
</comment>
<evidence type="ECO:0000256" key="11">
    <source>
        <dbReference type="ARBA" id="ARBA00030399"/>
    </source>
</evidence>
<evidence type="ECO:0000259" key="15">
    <source>
        <dbReference type="PROSITE" id="PS51686"/>
    </source>
</evidence>
<dbReference type="Pfam" id="PF22458">
    <property type="entry name" value="RsmF-B_ferredox"/>
    <property type="match status" value="1"/>
</dbReference>
<dbReference type="Gene3D" id="3.40.50.150">
    <property type="entry name" value="Vaccinia Virus protein VP39"/>
    <property type="match status" value="1"/>
</dbReference>
<dbReference type="EMBL" id="CP045875">
    <property type="protein sequence ID" value="QGG47981.1"/>
    <property type="molecule type" value="Genomic_DNA"/>
</dbReference>
<evidence type="ECO:0000256" key="1">
    <source>
        <dbReference type="ARBA" id="ARBA00002724"/>
    </source>
</evidence>
<feature type="binding site" evidence="14">
    <location>
        <position position="311"/>
    </location>
    <ligand>
        <name>S-adenosyl-L-methionine</name>
        <dbReference type="ChEBI" id="CHEBI:59789"/>
    </ligand>
</feature>
<dbReference type="PANTHER" id="PTHR22807">
    <property type="entry name" value="NOP2 YEAST -RELATED NOL1/NOP2/FMU SUN DOMAIN-CONTAINING"/>
    <property type="match status" value="1"/>
</dbReference>
<keyword evidence="9 14" id="KW-0949">S-adenosyl-L-methionine</keyword>
<proteinExistence type="inferred from homology"/>
<feature type="binding site" evidence="14">
    <location>
        <position position="329"/>
    </location>
    <ligand>
        <name>S-adenosyl-L-methionine</name>
        <dbReference type="ChEBI" id="CHEBI:59789"/>
    </ligand>
</feature>
<dbReference type="PANTHER" id="PTHR22807:SF53">
    <property type="entry name" value="RIBOSOMAL RNA SMALL SUBUNIT METHYLTRANSFERASE B-RELATED"/>
    <property type="match status" value="1"/>
</dbReference>
<evidence type="ECO:0000256" key="4">
    <source>
        <dbReference type="ARBA" id="ARBA00012140"/>
    </source>
</evidence>
<evidence type="ECO:0000256" key="7">
    <source>
        <dbReference type="ARBA" id="ARBA00022603"/>
    </source>
</evidence>
<dbReference type="Pfam" id="PF01189">
    <property type="entry name" value="Methyltr_RsmB-F"/>
    <property type="match status" value="1"/>
</dbReference>
<evidence type="ECO:0000256" key="9">
    <source>
        <dbReference type="ARBA" id="ARBA00022691"/>
    </source>
</evidence>
<dbReference type="KEGG" id="hcv:FTV88_1883"/>
<reference evidence="17" key="1">
    <citation type="submission" date="2019-11" db="EMBL/GenBank/DDBJ databases">
        <title>Genome sequence of Heliorestis convoluta strain HH, an alkaliphilic and minimalistic phototrophic bacterium from a soda lake in Egypt.</title>
        <authorList>
            <person name="Dewey E.D."/>
            <person name="Stokes L.M."/>
            <person name="Burchell B.M."/>
            <person name="Shaffer K.N."/>
            <person name="Huntington A.M."/>
            <person name="Baker J.M."/>
            <person name="Nadendla S."/>
            <person name="Giglio M.G."/>
            <person name="Touchman J.W."/>
            <person name="Blankenship R.E."/>
            <person name="Madigan M.T."/>
            <person name="Sattley W.M."/>
        </authorList>
    </citation>
    <scope>NUCLEOTIDE SEQUENCE [LARGE SCALE GENOMIC DNA]</scope>
    <source>
        <strain evidence="17">HH</strain>
    </source>
</reference>
<dbReference type="Gene3D" id="3.30.70.1170">
    <property type="entry name" value="Sun protein, domain 3"/>
    <property type="match status" value="1"/>
</dbReference>
<dbReference type="PRINTS" id="PR02008">
    <property type="entry name" value="RCMTFAMILY"/>
</dbReference>
<dbReference type="InterPro" id="IPR004573">
    <property type="entry name" value="rRNA_ssu_MeTfrase_B"/>
</dbReference>
<dbReference type="NCBIfam" id="NF011494">
    <property type="entry name" value="PRK14902.1"/>
    <property type="match status" value="1"/>
</dbReference>
<comment type="similarity">
    <text evidence="3 14">Belongs to the class I-like SAM-binding methyltransferase superfamily. RsmB/NOP family.</text>
</comment>
<dbReference type="InterPro" id="IPR001678">
    <property type="entry name" value="MeTrfase_RsmB-F_NOP2_dom"/>
</dbReference>
<dbReference type="GO" id="GO:0005737">
    <property type="term" value="C:cytoplasm"/>
    <property type="evidence" value="ECO:0007669"/>
    <property type="project" value="UniProtKB-SubCell"/>
</dbReference>
<dbReference type="InterPro" id="IPR049560">
    <property type="entry name" value="MeTrfase_RsmB-F_NOP2_cat"/>
</dbReference>
<keyword evidence="5" id="KW-0963">Cytoplasm</keyword>
<dbReference type="CDD" id="cd02440">
    <property type="entry name" value="AdoMet_MTases"/>
    <property type="match status" value="1"/>
</dbReference>
<evidence type="ECO:0000256" key="6">
    <source>
        <dbReference type="ARBA" id="ARBA00022552"/>
    </source>
</evidence>
<dbReference type="SUPFAM" id="SSF53335">
    <property type="entry name" value="S-adenosyl-L-methionine-dependent methyltransferases"/>
    <property type="match status" value="1"/>
</dbReference>
<dbReference type="RefSeq" id="WP_162007963.1">
    <property type="nucleotide sequence ID" value="NZ_CP045875.1"/>
</dbReference>
<keyword evidence="7 14" id="KW-0489">Methyltransferase</keyword>
<gene>
    <name evidence="16" type="primary">sun</name>
    <name evidence="16" type="ORF">FTV88_1883</name>
</gene>
<dbReference type="InterPro" id="IPR029063">
    <property type="entry name" value="SAM-dependent_MTases_sf"/>
</dbReference>
<dbReference type="PROSITE" id="PS51686">
    <property type="entry name" value="SAM_MT_RSMB_NOP"/>
    <property type="match status" value="1"/>
</dbReference>
<evidence type="ECO:0000313" key="17">
    <source>
        <dbReference type="Proteomes" id="UP000366051"/>
    </source>
</evidence>
<dbReference type="SUPFAM" id="SSF48013">
    <property type="entry name" value="NusB-like"/>
    <property type="match status" value="1"/>
</dbReference>
<evidence type="ECO:0000256" key="14">
    <source>
        <dbReference type="PROSITE-ProRule" id="PRU01023"/>
    </source>
</evidence>
<evidence type="ECO:0000256" key="3">
    <source>
        <dbReference type="ARBA" id="ARBA00007494"/>
    </source>
</evidence>
<evidence type="ECO:0000256" key="2">
    <source>
        <dbReference type="ARBA" id="ARBA00004496"/>
    </source>
</evidence>
<dbReference type="PROSITE" id="PS01153">
    <property type="entry name" value="NOL1_NOP2_SUN"/>
    <property type="match status" value="1"/>
</dbReference>
<dbReference type="FunFam" id="3.40.50.150:FF:000257">
    <property type="entry name" value="16S rRNA methyltransferase"/>
    <property type="match status" value="1"/>
</dbReference>
<feature type="binding site" evidence="14">
    <location>
        <begin position="260"/>
        <end position="266"/>
    </location>
    <ligand>
        <name>S-adenosyl-L-methionine</name>
        <dbReference type="ChEBI" id="CHEBI:59789"/>
    </ligand>
</feature>
<feature type="domain" description="SAM-dependent MTase RsmB/NOP-type" evidence="15">
    <location>
        <begin position="170"/>
        <end position="450"/>
    </location>
</feature>
<sequence length="450" mass="51386">MKESARQWAYQVLAAVEERQAYANLQLSHVLNKSNLARMDRAFVTELVLGVLRRQNALDFAINCFLDRPGKLPKEIRRLLRLGFYQVLFLDRVPDAVASNETVEQAKGLAKGKFVSLVNGVLRQLVRKREIPWPSWDKNPIDYLVVVESHPQWLVERWVKQYGLEKARAICEWNNKPATVTLRTNLLRRDRKRLLEDFAKEDVEANASPFSPQGITLKGSSAITALPGFLEGLFTVQDESSMVIAPIVAPQEGEIIVDACAAPGGKTTHLAELSNDKAIIHAWDIHPHKMGLIRQNCERLGVKSVKIKAIDAQKPPEELIGKVDRILVDAPCSGLGVLRRKPELRYRLTEKDIDSLRNLQSKILDGLAPLLKPGGTLVYSTCTIEPEENFQQVKDFLQRHQEFERDELMPYLPPLEFSEEEKRQIEKGFWQILPYRYHSDGFFVARLRRK</sequence>
<evidence type="ECO:0000256" key="8">
    <source>
        <dbReference type="ARBA" id="ARBA00022679"/>
    </source>
</evidence>
<dbReference type="EC" id="2.1.1.176" evidence="4"/>
<dbReference type="AlphaFoldDB" id="A0A5Q2N0W5"/>
<evidence type="ECO:0000256" key="10">
    <source>
        <dbReference type="ARBA" id="ARBA00022884"/>
    </source>
</evidence>
<dbReference type="GO" id="GO:0006355">
    <property type="term" value="P:regulation of DNA-templated transcription"/>
    <property type="evidence" value="ECO:0007669"/>
    <property type="project" value="InterPro"/>
</dbReference>
<protein>
    <recommendedName>
        <fullName evidence="4">16S rRNA (cytosine(967)-C(5))-methyltransferase</fullName>
        <ecNumber evidence="4">2.1.1.176</ecNumber>
    </recommendedName>
    <alternativeName>
        <fullName evidence="11">16S rRNA m5C967 methyltransferase</fullName>
    </alternativeName>
    <alternativeName>
        <fullName evidence="12">rRNA (cytosine-C(5)-)-methyltransferase RsmB</fullName>
    </alternativeName>
</protein>
<keyword evidence="6" id="KW-0698">rRNA processing</keyword>
<dbReference type="Pfam" id="PF01029">
    <property type="entry name" value="NusB"/>
    <property type="match status" value="1"/>
</dbReference>
<evidence type="ECO:0000256" key="13">
    <source>
        <dbReference type="ARBA" id="ARBA00047283"/>
    </source>
</evidence>
<keyword evidence="8 14" id="KW-0808">Transferase</keyword>